<sequence>MKRSYYSSSIHSFLATPTEAIIGILSSESNFSVLQTQLKAWQYQINFLKEVLSEYKGKIFFEFSIPRMGKRIDVVLLIKGAVFILEFKVGEQLFNQNSIDQVWDYGLDLKNFHETSHNRYIFPVLIATEAKASFDASTLTHQADKLFAPIKADPSSIAAVFASALTLVEGDENDTILWESGKYRPTPTIIEAAMALYNNHSVADIIRTDACAINLSKTSGTLSDIITHSKQNSIKSICFVTGVPGAGKTLVGLDIANKHTDPDDSLHSVFLSGNGPLVAVLREALAQDKVHQEKEKGFKVKKSTVLGEVKGFIQNVHHFRDDCLTDKTPPVEHVVLFEEAQRAWNVEQTSSFMLRKKGCPDFAHSEPEFLISCLDRHTDWAVIVCLVGGGQEINTGEAGIEEWIEAMINHFPHWHVHISPNLHDSEYGAGAALHQLSSHPYVNYNEYLHLWVSMRSFRAEEVSHLIKLLLDQNEEDAQVTQARLSSRYPIVITRDIEVAKQWVKRKARGSERYGIVVSSQAARLKPLAVDVRTPVDPVHWFLDDKDDVRSSYYLEDVATEFQVQGLELDWVCVIWDADFQYAPLGWQYRSFCGSRWNEIRKEERKKYLKNAYRVILTRARQGMVIVVPKGDKEDKTRPPHFYDTTFNYLQQIGFQVLENAAGVGAT</sequence>
<name>A0ABX8LD18_9BACT</name>
<dbReference type="EMBL" id="CP077683">
    <property type="protein sequence ID" value="QXE89231.1"/>
    <property type="molecule type" value="Genomic_DNA"/>
</dbReference>
<organism evidence="2 3">
    <name type="scientific">Geomonas subterranea</name>
    <dbReference type="NCBI Taxonomy" id="2847989"/>
    <lineage>
        <taxon>Bacteria</taxon>
        <taxon>Pseudomonadati</taxon>
        <taxon>Thermodesulfobacteriota</taxon>
        <taxon>Desulfuromonadia</taxon>
        <taxon>Geobacterales</taxon>
        <taxon>Geobacteraceae</taxon>
        <taxon>Geomonas</taxon>
    </lineage>
</organism>
<keyword evidence="3" id="KW-1185">Reference proteome</keyword>
<protein>
    <submittedName>
        <fullName evidence="2">DUF2075 domain-containing protein</fullName>
    </submittedName>
</protein>
<accession>A0ABX8LD18</accession>
<evidence type="ECO:0000313" key="3">
    <source>
        <dbReference type="Proteomes" id="UP000683559"/>
    </source>
</evidence>
<dbReference type="Pfam" id="PF09848">
    <property type="entry name" value="SLFN-g3_helicase"/>
    <property type="match status" value="1"/>
</dbReference>
<feature type="domain" description="Schlafen group 3-like DNA/RNA helicase" evidence="1">
    <location>
        <begin position="235"/>
        <end position="628"/>
    </location>
</feature>
<dbReference type="RefSeq" id="WP_217285922.1">
    <property type="nucleotide sequence ID" value="NZ_CP077683.1"/>
</dbReference>
<evidence type="ECO:0000313" key="2">
    <source>
        <dbReference type="EMBL" id="QXE89231.1"/>
    </source>
</evidence>
<dbReference type="InterPro" id="IPR018647">
    <property type="entry name" value="SLFN_3-like_DNA/RNA_helicase"/>
</dbReference>
<dbReference type="Proteomes" id="UP000683559">
    <property type="component" value="Chromosome"/>
</dbReference>
<gene>
    <name evidence="2" type="ORF">KP001_12245</name>
</gene>
<evidence type="ECO:0000259" key="1">
    <source>
        <dbReference type="Pfam" id="PF09848"/>
    </source>
</evidence>
<proteinExistence type="predicted"/>
<reference evidence="2 3" key="1">
    <citation type="submission" date="2021-06" db="EMBL/GenBank/DDBJ databases">
        <title>Gemonas diversity in paddy soil.</title>
        <authorList>
            <person name="Liu G."/>
        </authorList>
    </citation>
    <scope>NUCLEOTIDE SEQUENCE [LARGE SCALE GENOMIC DNA]</scope>
    <source>
        <strain evidence="2 3">RG2</strain>
    </source>
</reference>